<dbReference type="RefSeq" id="WP_071565286.1">
    <property type="nucleotide sequence ID" value="NZ_MIQH01001127.1"/>
</dbReference>
<proteinExistence type="predicted"/>
<name>A0A1J5TS98_9GAMM</name>
<dbReference type="AlphaFoldDB" id="A0A1J5TS98"/>
<dbReference type="InterPro" id="IPR018841">
    <property type="entry name" value="DUF2442"/>
</dbReference>
<dbReference type="Gene3D" id="3.30.2020.10">
    <property type="entry name" value="NE0471-like N-terminal domain"/>
    <property type="match status" value="1"/>
</dbReference>
<dbReference type="Proteomes" id="UP000182798">
    <property type="component" value="Unassembled WGS sequence"/>
</dbReference>
<evidence type="ECO:0008006" key="3">
    <source>
        <dbReference type="Google" id="ProtNLM"/>
    </source>
</evidence>
<sequence length="94" mass="10953">MLIYVTEAKYLHDYEVELKFNDGKKGVVNLENELYGTMFEPLKDKKVFASVKLDKDLDTIAWENGADLAPEFLYYESFKNDKTLAKQFKEWGCA</sequence>
<evidence type="ECO:0000313" key="1">
    <source>
        <dbReference type="EMBL" id="OIR23786.1"/>
    </source>
</evidence>
<dbReference type="OrthoDB" id="9803723at2"/>
<comment type="caution">
    <text evidence="1">The sequence shown here is derived from an EMBL/GenBank/DDBJ whole genome shotgun (WGS) entry which is preliminary data.</text>
</comment>
<dbReference type="InterPro" id="IPR036782">
    <property type="entry name" value="NE0471-like_N"/>
</dbReference>
<accession>A0A1J5TS98</accession>
<organism evidence="1 2">
    <name type="scientific">Bathymodiolus thermophilus thioautotrophic gill symbiont</name>
    <dbReference type="NCBI Taxonomy" id="2360"/>
    <lineage>
        <taxon>Bacteria</taxon>
        <taxon>Pseudomonadati</taxon>
        <taxon>Pseudomonadota</taxon>
        <taxon>Gammaproteobacteria</taxon>
        <taxon>sulfur-oxidizing symbionts</taxon>
    </lineage>
</organism>
<evidence type="ECO:0000313" key="2">
    <source>
        <dbReference type="Proteomes" id="UP000182798"/>
    </source>
</evidence>
<gene>
    <name evidence="1" type="ORF">BGC33_08100</name>
</gene>
<dbReference type="SUPFAM" id="SSF143880">
    <property type="entry name" value="NE0471 N-terminal domain-like"/>
    <property type="match status" value="1"/>
</dbReference>
<dbReference type="EMBL" id="MIQH01001127">
    <property type="protein sequence ID" value="OIR23786.1"/>
    <property type="molecule type" value="Genomic_DNA"/>
</dbReference>
<dbReference type="Pfam" id="PF10387">
    <property type="entry name" value="DUF2442"/>
    <property type="match status" value="1"/>
</dbReference>
<reference evidence="2" key="1">
    <citation type="submission" date="2016-09" db="EMBL/GenBank/DDBJ databases">
        <title>Genome Sequence of Bathymodiolus thermophilus sulfur-oxidizing gill endosymbiont.</title>
        <authorList>
            <person name="Ponnudurai R."/>
            <person name="Kleiner M."/>
            <person name="Sayavedra L."/>
            <person name="Thuermer A."/>
            <person name="Felbeck H."/>
            <person name="Schlueter R."/>
            <person name="Schweder T."/>
            <person name="Markert S."/>
        </authorList>
    </citation>
    <scope>NUCLEOTIDE SEQUENCE [LARGE SCALE GENOMIC DNA]</scope>
    <source>
        <strain evidence="2">BAT/CrabSpa'14</strain>
    </source>
</reference>
<protein>
    <recommendedName>
        <fullName evidence="3">DUF2442 domain-containing protein</fullName>
    </recommendedName>
</protein>